<dbReference type="AlphaFoldDB" id="A0A6G0X556"/>
<dbReference type="Gene3D" id="2.30.29.30">
    <property type="entry name" value="Pleckstrin-homology domain (PH domain)/Phosphotyrosine-binding domain (PTB)"/>
    <property type="match status" value="1"/>
</dbReference>
<dbReference type="InterPro" id="IPR011993">
    <property type="entry name" value="PH-like_dom_sf"/>
</dbReference>
<evidence type="ECO:0000313" key="2">
    <source>
        <dbReference type="EMBL" id="KAF0735081.1"/>
    </source>
</evidence>
<organism evidence="2 3">
    <name type="scientific">Aphanomyces euteiches</name>
    <dbReference type="NCBI Taxonomy" id="100861"/>
    <lineage>
        <taxon>Eukaryota</taxon>
        <taxon>Sar</taxon>
        <taxon>Stramenopiles</taxon>
        <taxon>Oomycota</taxon>
        <taxon>Saprolegniomycetes</taxon>
        <taxon>Saprolegniales</taxon>
        <taxon>Verrucalvaceae</taxon>
        <taxon>Aphanomyces</taxon>
    </lineage>
</organism>
<feature type="domain" description="PH" evidence="1">
    <location>
        <begin position="112"/>
        <end position="207"/>
    </location>
</feature>
<dbReference type="CDD" id="cd00821">
    <property type="entry name" value="PH"/>
    <property type="match status" value="1"/>
</dbReference>
<dbReference type="SMART" id="SM00233">
    <property type="entry name" value="PH"/>
    <property type="match status" value="1"/>
</dbReference>
<dbReference type="InterPro" id="IPR001849">
    <property type="entry name" value="PH_domain"/>
</dbReference>
<dbReference type="Pfam" id="PF00169">
    <property type="entry name" value="PH"/>
    <property type="match status" value="1"/>
</dbReference>
<accession>A0A6G0X556</accession>
<gene>
    <name evidence="2" type="ORF">Ae201684_008294</name>
</gene>
<dbReference type="PROSITE" id="PS50003">
    <property type="entry name" value="PH_DOMAIN"/>
    <property type="match status" value="1"/>
</dbReference>
<reference evidence="2 3" key="1">
    <citation type="submission" date="2019-07" db="EMBL/GenBank/DDBJ databases">
        <title>Genomics analysis of Aphanomyces spp. identifies a new class of oomycete effector associated with host adaptation.</title>
        <authorList>
            <person name="Gaulin E."/>
        </authorList>
    </citation>
    <scope>NUCLEOTIDE SEQUENCE [LARGE SCALE GENOMIC DNA]</scope>
    <source>
        <strain evidence="2 3">ATCC 201684</strain>
    </source>
</reference>
<evidence type="ECO:0000313" key="3">
    <source>
        <dbReference type="Proteomes" id="UP000481153"/>
    </source>
</evidence>
<proteinExistence type="predicted"/>
<evidence type="ECO:0000259" key="1">
    <source>
        <dbReference type="PROSITE" id="PS50003"/>
    </source>
</evidence>
<name>A0A6G0X556_9STRA</name>
<comment type="caution">
    <text evidence="2">The sequence shown here is derived from an EMBL/GenBank/DDBJ whole genome shotgun (WGS) entry which is preliminary data.</text>
</comment>
<dbReference type="VEuPathDB" id="FungiDB:AeMF1_015915"/>
<protein>
    <recommendedName>
        <fullName evidence="1">PH domain-containing protein</fullName>
    </recommendedName>
</protein>
<sequence>MFHFLKKNKGLEHGPSEAEALEHVNEACNHRPVATFDVLCVSDSDLNITVERRGTVAHGAWMVVKSEQEDIPVGCQVALVNGVPLPDPMMETSFFSLDCFLSWPSRLTIALPPYKKGPVLKKSKHGWEKWNDRILEVRGGRLRYWDVSEPGRQKGNLDMGLAKLNWTNNKDHPYCLAVTIGEEVVVIALASELERFEWAIAFAAAIQMATSGLSTKHKEEVQLSADMDHRVDSFALGDHFHSTIPF</sequence>
<dbReference type="Proteomes" id="UP000481153">
    <property type="component" value="Unassembled WGS sequence"/>
</dbReference>
<dbReference type="EMBL" id="VJMJ01000101">
    <property type="protein sequence ID" value="KAF0735081.1"/>
    <property type="molecule type" value="Genomic_DNA"/>
</dbReference>
<dbReference type="SUPFAM" id="SSF50729">
    <property type="entry name" value="PH domain-like"/>
    <property type="match status" value="1"/>
</dbReference>
<keyword evidence="3" id="KW-1185">Reference proteome</keyword>